<dbReference type="PANTHER" id="PTHR33116:SF78">
    <property type="entry name" value="OS12G0587133 PROTEIN"/>
    <property type="match status" value="1"/>
</dbReference>
<accession>A0A2N9GH24</accession>
<protein>
    <recommendedName>
        <fullName evidence="1">Reverse transcriptase domain-containing protein</fullName>
    </recommendedName>
</protein>
<dbReference type="EMBL" id="OIVN01001913">
    <property type="protein sequence ID" value="SPC98883.1"/>
    <property type="molecule type" value="Genomic_DNA"/>
</dbReference>
<organism evidence="2">
    <name type="scientific">Fagus sylvatica</name>
    <name type="common">Beechnut</name>
    <dbReference type="NCBI Taxonomy" id="28930"/>
    <lineage>
        <taxon>Eukaryota</taxon>
        <taxon>Viridiplantae</taxon>
        <taxon>Streptophyta</taxon>
        <taxon>Embryophyta</taxon>
        <taxon>Tracheophyta</taxon>
        <taxon>Spermatophyta</taxon>
        <taxon>Magnoliopsida</taxon>
        <taxon>eudicotyledons</taxon>
        <taxon>Gunneridae</taxon>
        <taxon>Pentapetalae</taxon>
        <taxon>rosids</taxon>
        <taxon>fabids</taxon>
        <taxon>Fagales</taxon>
        <taxon>Fagaceae</taxon>
        <taxon>Fagus</taxon>
    </lineage>
</organism>
<name>A0A2N9GH24_FAGSY</name>
<dbReference type="AlphaFoldDB" id="A0A2N9GH24"/>
<gene>
    <name evidence="2" type="ORF">FSB_LOCUS26765</name>
</gene>
<dbReference type="PROSITE" id="PS50878">
    <property type="entry name" value="RT_POL"/>
    <property type="match status" value="1"/>
</dbReference>
<evidence type="ECO:0000313" key="2">
    <source>
        <dbReference type="EMBL" id="SPC98883.1"/>
    </source>
</evidence>
<dbReference type="PANTHER" id="PTHR33116">
    <property type="entry name" value="REVERSE TRANSCRIPTASE ZINC-BINDING DOMAIN-CONTAINING PROTEIN-RELATED-RELATED"/>
    <property type="match status" value="1"/>
</dbReference>
<reference evidence="2" key="1">
    <citation type="submission" date="2018-02" db="EMBL/GenBank/DDBJ databases">
        <authorList>
            <person name="Cohen D.B."/>
            <person name="Kent A.D."/>
        </authorList>
    </citation>
    <scope>NUCLEOTIDE SEQUENCE</scope>
</reference>
<feature type="domain" description="Reverse transcriptase" evidence="1">
    <location>
        <begin position="1"/>
        <end position="204"/>
    </location>
</feature>
<proteinExistence type="predicted"/>
<dbReference type="InterPro" id="IPR000477">
    <property type="entry name" value="RT_dom"/>
</dbReference>
<evidence type="ECO:0000259" key="1">
    <source>
        <dbReference type="PROSITE" id="PS50878"/>
    </source>
</evidence>
<sequence length="478" mass="55166">MANSHRRNNYMERVEVDGTVFEVESEVREKVVQFYASLYQEHESWRPTVEGLDFDMISEEEQALLERRGVLDHLISESQNSFIDGSLILDSVLIANECLDSWLKSRLPEFFSSSRGIRQGDPLSPLLFLLIMEVLSRMLRKVELAGLIKGFRAGHNASEDLDQLSYIRMVLSCFEAVTGLRVNMAKSEMVPIGEVGASYKAVSVWDPILEKMERRLAGWKKLYLSKGGRLTLLKSTLSCLPTYFLSLFTIPVSVAHRIEKQQRNFSWGGMGEEFKHHLVGWDKVCIPKEKGGLGVRNLTLFNKALMGKWLWRFGLERPSWLWCVEGIMLEWDEYFQNIEFVVGLGNRIRSWQDKWCGYMALMDRFPTLYACSTHREVTIASVLTRPVAGRPCEWNVTFGRDFNDWELDLVVEFFQLLASNTPTKEGSDGLRWKRRTDGVFASRSFYHVLNDGHGVPFPWKGIWVAKATPRVSFFIWKR</sequence>